<keyword evidence="1" id="KW-0863">Zinc-finger</keyword>
<feature type="region of interest" description="Disordered" evidence="2">
    <location>
        <begin position="196"/>
        <end position="219"/>
    </location>
</feature>
<evidence type="ECO:0000256" key="2">
    <source>
        <dbReference type="SAM" id="MobiDB-lite"/>
    </source>
</evidence>
<dbReference type="PROSITE" id="PS50158">
    <property type="entry name" value="ZF_CCHC"/>
    <property type="match status" value="1"/>
</dbReference>
<dbReference type="AlphaFoldDB" id="A0A1A8JDV7"/>
<reference evidence="4" key="2">
    <citation type="submission" date="2016-06" db="EMBL/GenBank/DDBJ databases">
        <title>The genome of a short-lived fish provides insights into sex chromosome evolution and the genetic control of aging.</title>
        <authorList>
            <person name="Reichwald K."/>
            <person name="Felder M."/>
            <person name="Petzold A."/>
            <person name="Koch P."/>
            <person name="Groth M."/>
            <person name="Platzer M."/>
        </authorList>
    </citation>
    <scope>NUCLEOTIDE SEQUENCE</scope>
    <source>
        <tissue evidence="4">Brain</tissue>
    </source>
</reference>
<evidence type="ECO:0000259" key="3">
    <source>
        <dbReference type="PROSITE" id="PS50158"/>
    </source>
</evidence>
<gene>
    <name evidence="4" type="primary">BRAFLDRAFT_63324</name>
</gene>
<evidence type="ECO:0000256" key="1">
    <source>
        <dbReference type="PROSITE-ProRule" id="PRU00047"/>
    </source>
</evidence>
<sequence length="255" mass="29256">MEEPRKIEILIGALSGEPKRQVAVLEEAGRNRVKKIFEYLDSLYGDNTPVAVLRSQFFSCIQKPNESVKAFALRLRELYCRLQRRSPDHAPAEESLQEQLLLGLCEGPLSQTLRAYVRHHPEDDFATVHREALLLEEEQLGHQGLQTTCFTVGESVRNKPSCEPDWKEKFKKEILDDVKSQMRAIVRDVFDEIKPLLPQQSQTSPVPNKPRFKPKRSGYTNSWTRDGEPICHRCKQAGHIARFCQTTLDQPPPLN</sequence>
<dbReference type="GO" id="GO:0008270">
    <property type="term" value="F:zinc ion binding"/>
    <property type="evidence" value="ECO:0007669"/>
    <property type="project" value="UniProtKB-KW"/>
</dbReference>
<reference evidence="4" key="1">
    <citation type="submission" date="2016-05" db="EMBL/GenBank/DDBJ databases">
        <authorList>
            <person name="Lavstsen T."/>
            <person name="Jespersen J.S."/>
        </authorList>
    </citation>
    <scope>NUCLEOTIDE SEQUENCE</scope>
    <source>
        <tissue evidence="4">Brain</tissue>
    </source>
</reference>
<evidence type="ECO:0000313" key="4">
    <source>
        <dbReference type="EMBL" id="SBR07062.1"/>
    </source>
</evidence>
<organism evidence="4">
    <name type="scientific">Nothobranchius kuhntae</name>
    <name type="common">Beira killifish</name>
    <dbReference type="NCBI Taxonomy" id="321403"/>
    <lineage>
        <taxon>Eukaryota</taxon>
        <taxon>Metazoa</taxon>
        <taxon>Chordata</taxon>
        <taxon>Craniata</taxon>
        <taxon>Vertebrata</taxon>
        <taxon>Euteleostomi</taxon>
        <taxon>Actinopterygii</taxon>
        <taxon>Neopterygii</taxon>
        <taxon>Teleostei</taxon>
        <taxon>Neoteleostei</taxon>
        <taxon>Acanthomorphata</taxon>
        <taxon>Ovalentaria</taxon>
        <taxon>Atherinomorphae</taxon>
        <taxon>Cyprinodontiformes</taxon>
        <taxon>Nothobranchiidae</taxon>
        <taxon>Nothobranchius</taxon>
    </lineage>
</organism>
<proteinExistence type="predicted"/>
<accession>A0A1A8JDV7</accession>
<feature type="domain" description="CCHC-type" evidence="3">
    <location>
        <begin position="231"/>
        <end position="244"/>
    </location>
</feature>
<name>A0A1A8JDV7_NOTKU</name>
<dbReference type="GO" id="GO:0003676">
    <property type="term" value="F:nucleic acid binding"/>
    <property type="evidence" value="ECO:0007669"/>
    <property type="project" value="InterPro"/>
</dbReference>
<protein>
    <recommendedName>
        <fullName evidence="3">CCHC-type domain-containing protein</fullName>
    </recommendedName>
</protein>
<keyword evidence="1" id="KW-0862">Zinc</keyword>
<dbReference type="InterPro" id="IPR001878">
    <property type="entry name" value="Znf_CCHC"/>
</dbReference>
<keyword evidence="1" id="KW-0479">Metal-binding</keyword>
<dbReference type="EMBL" id="HAED01020493">
    <property type="protein sequence ID" value="SBR07062.1"/>
    <property type="molecule type" value="Transcribed_RNA"/>
</dbReference>